<dbReference type="Proteomes" id="UP000243350">
    <property type="component" value="Unassembled WGS sequence"/>
</dbReference>
<dbReference type="GO" id="GO:0009450">
    <property type="term" value="P:gamma-aminobutyric acid catabolic process"/>
    <property type="evidence" value="ECO:0007669"/>
    <property type="project" value="TreeGrafter"/>
</dbReference>
<dbReference type="PROSITE" id="PS00687">
    <property type="entry name" value="ALDEHYDE_DEHYDR_GLU"/>
    <property type="match status" value="1"/>
</dbReference>
<dbReference type="InterPro" id="IPR016162">
    <property type="entry name" value="Ald_DH_N"/>
</dbReference>
<evidence type="ECO:0000256" key="2">
    <source>
        <dbReference type="ARBA" id="ARBA00023002"/>
    </source>
</evidence>
<dbReference type="EMBL" id="PYZH01000006">
    <property type="protein sequence ID" value="PTF16549.1"/>
    <property type="molecule type" value="Genomic_DNA"/>
</dbReference>
<comment type="similarity">
    <text evidence="1 5">Belongs to the aldehyde dehydrogenase family.</text>
</comment>
<dbReference type="Gene3D" id="3.40.605.10">
    <property type="entry name" value="Aldehyde Dehydrogenase, Chain A, domain 1"/>
    <property type="match status" value="1"/>
</dbReference>
<gene>
    <name evidence="7" type="ORF">BUY44_01725</name>
    <name evidence="8" type="ORF">BUY48_01860</name>
</gene>
<evidence type="ECO:0000259" key="6">
    <source>
        <dbReference type="Pfam" id="PF00171"/>
    </source>
</evidence>
<keyword evidence="3" id="KW-0520">NAD</keyword>
<evidence type="ECO:0000256" key="3">
    <source>
        <dbReference type="ARBA" id="ARBA00023027"/>
    </source>
</evidence>
<dbReference type="Proteomes" id="UP000242547">
    <property type="component" value="Unassembled WGS sequence"/>
</dbReference>
<name>A0A2T4L416_9STAP</name>
<dbReference type="Pfam" id="PF00171">
    <property type="entry name" value="Aldedh"/>
    <property type="match status" value="1"/>
</dbReference>
<dbReference type="PANTHER" id="PTHR43353:SF5">
    <property type="entry name" value="SUCCINATE-SEMIALDEHYDE DEHYDROGENASE, MITOCHONDRIAL"/>
    <property type="match status" value="1"/>
</dbReference>
<reference evidence="9 10" key="1">
    <citation type="journal article" date="2016" name="Front. Microbiol.">
        <title>Comprehensive Phylogenetic Analysis of Bovine Non-aureus Staphylococci Species Based on Whole-Genome Sequencing.</title>
        <authorList>
            <person name="Naushad S."/>
            <person name="Barkema H.W."/>
            <person name="Luby C."/>
            <person name="Condas L.A."/>
            <person name="Nobrega D.B."/>
            <person name="Carson D.A."/>
            <person name="De Buck J."/>
        </authorList>
    </citation>
    <scope>NUCLEOTIDE SEQUENCE [LARGE SCALE GENOMIC DNA]</scope>
    <source>
        <strain evidence="8 10">SNUC 4143</strain>
        <strain evidence="7 9">SNUC 761</strain>
    </source>
</reference>
<dbReference type="PANTHER" id="PTHR43353">
    <property type="entry name" value="SUCCINATE-SEMIALDEHYDE DEHYDROGENASE, MITOCHONDRIAL"/>
    <property type="match status" value="1"/>
</dbReference>
<feature type="domain" description="Aldehyde dehydrogenase" evidence="6">
    <location>
        <begin position="3"/>
        <end position="454"/>
    </location>
</feature>
<dbReference type="InterPro" id="IPR016161">
    <property type="entry name" value="Ald_DH/histidinol_DH"/>
</dbReference>
<keyword evidence="2 5" id="KW-0560">Oxidoreductase</keyword>
<dbReference type="InterPro" id="IPR015590">
    <property type="entry name" value="Aldehyde_DH_dom"/>
</dbReference>
<protein>
    <submittedName>
        <fullName evidence="8">Succinate-semialdehyde dehydrogenase (NADP(+))</fullName>
    </submittedName>
</protein>
<dbReference type="RefSeq" id="WP_107505667.1">
    <property type="nucleotide sequence ID" value="NZ_CP130489.1"/>
</dbReference>
<evidence type="ECO:0000313" key="7">
    <source>
        <dbReference type="EMBL" id="PTE74354.1"/>
    </source>
</evidence>
<comment type="caution">
    <text evidence="8">The sequence shown here is derived from an EMBL/GenBank/DDBJ whole genome shotgun (WGS) entry which is preliminary data.</text>
</comment>
<dbReference type="PROSITE" id="PS00070">
    <property type="entry name" value="ALDEHYDE_DEHYDR_CYS"/>
    <property type="match status" value="1"/>
</dbReference>
<dbReference type="AlphaFoldDB" id="A0A2T4L416"/>
<dbReference type="InterPro" id="IPR050740">
    <property type="entry name" value="Aldehyde_DH_Superfamily"/>
</dbReference>
<dbReference type="InterPro" id="IPR029510">
    <property type="entry name" value="Ald_DH_CS_GLU"/>
</dbReference>
<dbReference type="InterPro" id="IPR016160">
    <property type="entry name" value="Ald_DH_CS_CYS"/>
</dbReference>
<dbReference type="FunFam" id="3.40.309.10:FF:000004">
    <property type="entry name" value="Succinate-semialdehyde dehydrogenase I"/>
    <property type="match status" value="1"/>
</dbReference>
<dbReference type="Gene3D" id="3.40.309.10">
    <property type="entry name" value="Aldehyde Dehydrogenase, Chain A, domain 2"/>
    <property type="match status" value="1"/>
</dbReference>
<dbReference type="EMBL" id="PYZL01000006">
    <property type="protein sequence ID" value="PTE74354.1"/>
    <property type="molecule type" value="Genomic_DNA"/>
</dbReference>
<dbReference type="InterPro" id="IPR016163">
    <property type="entry name" value="Ald_DH_C"/>
</dbReference>
<evidence type="ECO:0000256" key="1">
    <source>
        <dbReference type="ARBA" id="ARBA00009986"/>
    </source>
</evidence>
<organism evidence="8 10">
    <name type="scientific">Staphylococcus devriesei</name>
    <dbReference type="NCBI Taxonomy" id="586733"/>
    <lineage>
        <taxon>Bacteria</taxon>
        <taxon>Bacillati</taxon>
        <taxon>Bacillota</taxon>
        <taxon>Bacilli</taxon>
        <taxon>Bacillales</taxon>
        <taxon>Staphylococcaceae</taxon>
        <taxon>Staphylococcus</taxon>
    </lineage>
</organism>
<reference evidence="8" key="2">
    <citation type="submission" date="2018-03" db="EMBL/GenBank/DDBJ databases">
        <authorList>
            <person name="Keele B.F."/>
        </authorList>
    </citation>
    <scope>NUCLEOTIDE SEQUENCE</scope>
    <source>
        <strain evidence="8">SNUC 4143</strain>
        <strain evidence="7">SNUC 761</strain>
    </source>
</reference>
<evidence type="ECO:0000313" key="10">
    <source>
        <dbReference type="Proteomes" id="UP000243350"/>
    </source>
</evidence>
<sequence length="464" mass="50598">MTTLDVFNPATNEVIKTLDYTDEATAKQQIEKAHEAFKSWREVDAHERAQKLSQWFDLINEHKDELAELITKEGGKPLAEAQGEVDYANSYVSWYAEEAKRIYGRTIPANTPDKNIIVKKFPVGVVGAITPWNFPAAMITRKIAPALAAGCTIVCKPATQTPLTTIRLIELAHEAGIPKDAVQYVVMSGKEAGELFTTHPQIQKVTFTGSTNVGKQLIAQAADSVKNVTMELGGLAPLIVHNDADIEYAIDQTIASKFRNAGQTCICANRVYVHKDVEQEFVDQLTQKVHDLKVGNGMEDNVTIGPLINEDGVKKVVNQLKDAESKGAKLSRSLDEAQEIGGNFLKPVVVSGATQDMLAMQEETFGPIVPVATYSDLDDAIQMANDTQFGLAAYFFTNDYRTGFHLYNALDYGVIGWNDGGPSAAHAPFGGMKESGYGREGGTEGIEPYLETKYLSIGGSKTEI</sequence>
<feature type="active site" evidence="4">
    <location>
        <position position="231"/>
    </location>
</feature>
<evidence type="ECO:0000256" key="5">
    <source>
        <dbReference type="RuleBase" id="RU003345"/>
    </source>
</evidence>
<dbReference type="CDD" id="cd07103">
    <property type="entry name" value="ALDH_F5_SSADH_GabD"/>
    <property type="match status" value="1"/>
</dbReference>
<dbReference type="SUPFAM" id="SSF53720">
    <property type="entry name" value="ALDH-like"/>
    <property type="match status" value="1"/>
</dbReference>
<evidence type="ECO:0000313" key="8">
    <source>
        <dbReference type="EMBL" id="PTF16549.1"/>
    </source>
</evidence>
<dbReference type="FunFam" id="3.40.605.10:FF:000005">
    <property type="entry name" value="Succinate-semialdehyde dehydrogenase I"/>
    <property type="match status" value="1"/>
</dbReference>
<accession>A0A2T4L416</accession>
<dbReference type="GO" id="GO:0004777">
    <property type="term" value="F:succinate-semialdehyde dehydrogenase (NAD+) activity"/>
    <property type="evidence" value="ECO:0007669"/>
    <property type="project" value="TreeGrafter"/>
</dbReference>
<evidence type="ECO:0000256" key="4">
    <source>
        <dbReference type="PROSITE-ProRule" id="PRU10007"/>
    </source>
</evidence>
<proteinExistence type="inferred from homology"/>
<evidence type="ECO:0000313" key="9">
    <source>
        <dbReference type="Proteomes" id="UP000242547"/>
    </source>
</evidence>